<dbReference type="Gene3D" id="1.25.40.10">
    <property type="entry name" value="Tetratricopeptide repeat domain"/>
    <property type="match status" value="4"/>
</dbReference>
<feature type="repeat" description="PPR" evidence="2">
    <location>
        <begin position="69"/>
        <end position="103"/>
    </location>
</feature>
<dbReference type="InterPro" id="IPR002885">
    <property type="entry name" value="PPR_rpt"/>
</dbReference>
<dbReference type="AlphaFoldDB" id="A0A498JRI6"/>
<feature type="repeat" description="PPR" evidence="2">
    <location>
        <begin position="271"/>
        <end position="305"/>
    </location>
</feature>
<dbReference type="FunFam" id="1.25.40.10:FF:000073">
    <property type="entry name" value="Pentatricopeptide repeat-containing protein chloroplastic"/>
    <property type="match status" value="1"/>
</dbReference>
<proteinExistence type="predicted"/>
<organism evidence="3 4">
    <name type="scientific">Malus domestica</name>
    <name type="common">Apple</name>
    <name type="synonym">Pyrus malus</name>
    <dbReference type="NCBI Taxonomy" id="3750"/>
    <lineage>
        <taxon>Eukaryota</taxon>
        <taxon>Viridiplantae</taxon>
        <taxon>Streptophyta</taxon>
        <taxon>Embryophyta</taxon>
        <taxon>Tracheophyta</taxon>
        <taxon>Spermatophyta</taxon>
        <taxon>Magnoliopsida</taxon>
        <taxon>eudicotyledons</taxon>
        <taxon>Gunneridae</taxon>
        <taxon>Pentapetalae</taxon>
        <taxon>rosids</taxon>
        <taxon>fabids</taxon>
        <taxon>Rosales</taxon>
        <taxon>Rosaceae</taxon>
        <taxon>Amygdaloideae</taxon>
        <taxon>Maleae</taxon>
        <taxon>Malus</taxon>
    </lineage>
</organism>
<dbReference type="FunFam" id="1.25.40.10:FF:000344">
    <property type="entry name" value="Pentatricopeptide repeat-containing protein"/>
    <property type="match status" value="1"/>
</dbReference>
<dbReference type="InterPro" id="IPR046848">
    <property type="entry name" value="E_motif"/>
</dbReference>
<dbReference type="InterPro" id="IPR046960">
    <property type="entry name" value="PPR_At4g14850-like_plant"/>
</dbReference>
<protein>
    <recommendedName>
        <fullName evidence="5">DYW domain-containing protein</fullName>
    </recommendedName>
</protein>
<gene>
    <name evidence="3" type="ORF">DVH24_010375</name>
</gene>
<dbReference type="Pfam" id="PF01535">
    <property type="entry name" value="PPR"/>
    <property type="match status" value="3"/>
</dbReference>
<evidence type="ECO:0000256" key="1">
    <source>
        <dbReference type="ARBA" id="ARBA00022737"/>
    </source>
</evidence>
<dbReference type="EMBL" id="RDQH01000331">
    <property type="protein sequence ID" value="RXH98050.1"/>
    <property type="molecule type" value="Genomic_DNA"/>
</dbReference>
<sequence length="613" mass="68332">MQLLPWPRRLRALLLSCTDKNSIAKVHALMILTSTLADGSFNARLIASYARIGDTVSARKVFDKLPQRGVNAWNAMIVAYSRQDHPSQVLSLYHQMVADGVRPDSSTFTVAIKACASMLDLEIGEEIWSKAVDCGYERDVFVGSSVLNLYAKSGKMDKAVVVFEKMPRKDLVSWTTMITGFVQSGRPMEAVEMFRGMQLEGIEFDGVSMTGLVQACASLGDLRLSLSVHGFMIRRGLRMDVMVQTSLAHMYGKNGHLELAYRVFDRMPYKNAISWGALISGFAQNGFAGRALEMLVEMQGSGFEPDSACLVSALLACSQVGFLKWGKSAHAFILKRLDFDEVLGTAVIDMYSKCGSLSYARALFDQIISRDLISWNAMITSYGIHGHAEEALALFLQMTETNIKPDHATFASLLSAFSHAGLVQEGQYWFDVMVNKYKTTPGEKHYACMVDLLARAGRVEEAYELINSVNTERGLAVWVALLAGCHNHGKSSIGEIVAKKILDLNPDDLGVYALVSNFYAMARKWDDVADMKKMMKQRGTKKVPGYSVVEVNGELHAFLMEDKTHQHHGDIMQILNKLDHDMRAIGYVPRNEFLLHNSEDEHSFQQRKFIKVL</sequence>
<feature type="repeat" description="PPR" evidence="2">
    <location>
        <begin position="139"/>
        <end position="169"/>
    </location>
</feature>
<evidence type="ECO:0000313" key="4">
    <source>
        <dbReference type="Proteomes" id="UP000290289"/>
    </source>
</evidence>
<dbReference type="FunFam" id="1.25.40.10:FF:000090">
    <property type="entry name" value="Pentatricopeptide repeat-containing protein, chloroplastic"/>
    <property type="match status" value="1"/>
</dbReference>
<feature type="repeat" description="PPR" evidence="2">
    <location>
        <begin position="170"/>
        <end position="204"/>
    </location>
</feature>
<evidence type="ECO:0000313" key="3">
    <source>
        <dbReference type="EMBL" id="RXH98050.1"/>
    </source>
</evidence>
<comment type="caution">
    <text evidence="3">The sequence shown here is derived from an EMBL/GenBank/DDBJ whole genome shotgun (WGS) entry which is preliminary data.</text>
</comment>
<reference evidence="3 4" key="1">
    <citation type="submission" date="2018-10" db="EMBL/GenBank/DDBJ databases">
        <title>A high-quality apple genome assembly.</title>
        <authorList>
            <person name="Hu J."/>
        </authorList>
    </citation>
    <scope>NUCLEOTIDE SEQUENCE [LARGE SCALE GENOMIC DNA]</scope>
    <source>
        <strain evidence="4">cv. HFTH1</strain>
        <tissue evidence="3">Young leaf</tissue>
    </source>
</reference>
<dbReference type="PANTHER" id="PTHR47926:SF405">
    <property type="entry name" value="DYW DOMAIN-CONTAINING PROTEIN"/>
    <property type="match status" value="1"/>
</dbReference>
<dbReference type="InterPro" id="IPR011990">
    <property type="entry name" value="TPR-like_helical_dom_sf"/>
</dbReference>
<evidence type="ECO:0008006" key="5">
    <source>
        <dbReference type="Google" id="ProtNLM"/>
    </source>
</evidence>
<dbReference type="GO" id="GO:0009451">
    <property type="term" value="P:RNA modification"/>
    <property type="evidence" value="ECO:0007669"/>
    <property type="project" value="InterPro"/>
</dbReference>
<dbReference type="Pfam" id="PF20431">
    <property type="entry name" value="E_motif"/>
    <property type="match status" value="1"/>
</dbReference>
<keyword evidence="4" id="KW-1185">Reference proteome</keyword>
<name>A0A498JRI6_MALDO</name>
<dbReference type="NCBIfam" id="TIGR00756">
    <property type="entry name" value="PPR"/>
    <property type="match status" value="5"/>
</dbReference>
<evidence type="ECO:0000256" key="2">
    <source>
        <dbReference type="PROSITE-ProRule" id="PRU00708"/>
    </source>
</evidence>
<dbReference type="Pfam" id="PF13041">
    <property type="entry name" value="PPR_2"/>
    <property type="match status" value="3"/>
</dbReference>
<accession>A0A498JRI6</accession>
<dbReference type="PANTHER" id="PTHR47926">
    <property type="entry name" value="PENTATRICOPEPTIDE REPEAT-CONTAINING PROTEIN"/>
    <property type="match status" value="1"/>
</dbReference>
<dbReference type="PROSITE" id="PS51375">
    <property type="entry name" value="PPR"/>
    <property type="match status" value="5"/>
</dbReference>
<feature type="repeat" description="PPR" evidence="2">
    <location>
        <begin position="371"/>
        <end position="405"/>
    </location>
</feature>
<dbReference type="Proteomes" id="UP000290289">
    <property type="component" value="Chromosome 5"/>
</dbReference>
<keyword evidence="1" id="KW-0677">Repeat</keyword>
<dbReference type="GO" id="GO:0003729">
    <property type="term" value="F:mRNA binding"/>
    <property type="evidence" value="ECO:0007669"/>
    <property type="project" value="UniProtKB-ARBA"/>
</dbReference>